<dbReference type="PRINTS" id="PR00300">
    <property type="entry name" value="CLPPROTEASEA"/>
</dbReference>
<dbReference type="GO" id="GO:0016887">
    <property type="term" value="F:ATP hydrolysis activity"/>
    <property type="evidence" value="ECO:0007669"/>
    <property type="project" value="InterPro"/>
</dbReference>
<sequence length="292" mass="32108">MERAWTFDDMDIALEHGLVQAYRAGNAEDTYYSADPALLEDALTTVALGKNLLLRGPTGSGKTRLAESLAARLRLPMESINCSVDLDAEALLGFKTLAVEDEQSVIRYVEGPVVRAMRRGHLLYIDEINMARPEALPILNSVLDYRRQLSNPFTAETITAHHQFRVIAAINEGYVGTAPMNEALKNRFVVVDVPYIQGASLAALIERQSELRDTDQIRLFTDLSSDLVAAVRTGEVSEEAASIRALLDACDLAAHIPPLRAVRRAIAAKLDDEREQDLVMQLAAGYFGVDRG</sequence>
<gene>
    <name evidence="3" type="ORF">SAMN04489725_11626</name>
</gene>
<dbReference type="STRING" id="89784.SAMN04489725_11626"/>
<name>A0A1H2WPD3_9BACL</name>
<dbReference type="Proteomes" id="UP000182589">
    <property type="component" value="Unassembled WGS sequence"/>
</dbReference>
<dbReference type="InterPro" id="IPR001270">
    <property type="entry name" value="ClpA/B"/>
</dbReference>
<dbReference type="Gene3D" id="3.40.50.300">
    <property type="entry name" value="P-loop containing nucleotide triphosphate hydrolases"/>
    <property type="match status" value="1"/>
</dbReference>
<dbReference type="RefSeq" id="WP_006447520.1">
    <property type="nucleotide sequence ID" value="NZ_FNOJ01000016.1"/>
</dbReference>
<reference evidence="4" key="1">
    <citation type="submission" date="2016-10" db="EMBL/GenBank/DDBJ databases">
        <authorList>
            <person name="Varghese N."/>
        </authorList>
    </citation>
    <scope>NUCLEOTIDE SEQUENCE [LARGE SCALE GENOMIC DNA]</scope>
    <source>
        <strain evidence="4">DSM 12489</strain>
    </source>
</reference>
<dbReference type="Pfam" id="PF07728">
    <property type="entry name" value="AAA_5"/>
    <property type="match status" value="1"/>
</dbReference>
<dbReference type="InterPro" id="IPR011704">
    <property type="entry name" value="ATPase_dyneun-rel_AAA"/>
</dbReference>
<evidence type="ECO:0000313" key="3">
    <source>
        <dbReference type="EMBL" id="SDW82492.1"/>
    </source>
</evidence>
<protein>
    <submittedName>
        <fullName evidence="3">MoxR-like ATPase</fullName>
    </submittedName>
</protein>
<feature type="domain" description="AAA+ ATPase" evidence="2">
    <location>
        <begin position="48"/>
        <end position="194"/>
    </location>
</feature>
<dbReference type="InterPro" id="IPR027417">
    <property type="entry name" value="P-loop_NTPase"/>
</dbReference>
<keyword evidence="4" id="KW-1185">Reference proteome</keyword>
<dbReference type="PANTHER" id="PTHR42759">
    <property type="entry name" value="MOXR FAMILY PROTEIN"/>
    <property type="match status" value="1"/>
</dbReference>
<accession>A0A1H2WPD3</accession>
<dbReference type="CDD" id="cd00009">
    <property type="entry name" value="AAA"/>
    <property type="match status" value="1"/>
</dbReference>
<dbReference type="EMBL" id="FNOJ01000016">
    <property type="protein sequence ID" value="SDW82492.1"/>
    <property type="molecule type" value="Genomic_DNA"/>
</dbReference>
<evidence type="ECO:0000313" key="4">
    <source>
        <dbReference type="Proteomes" id="UP000182589"/>
    </source>
</evidence>
<comment type="similarity">
    <text evidence="1">Belongs to the CbbQ/NirQ/NorQ/GpvN family.</text>
</comment>
<proteinExistence type="inferred from homology"/>
<dbReference type="InterPro" id="IPR003593">
    <property type="entry name" value="AAA+_ATPase"/>
</dbReference>
<evidence type="ECO:0000256" key="1">
    <source>
        <dbReference type="ARBA" id="ARBA00009417"/>
    </source>
</evidence>
<dbReference type="InterPro" id="IPR050764">
    <property type="entry name" value="CbbQ/NirQ/NorQ/GpvN"/>
</dbReference>
<organism evidence="3 4">
    <name type="scientific">Alicyclobacillus hesperidum</name>
    <dbReference type="NCBI Taxonomy" id="89784"/>
    <lineage>
        <taxon>Bacteria</taxon>
        <taxon>Bacillati</taxon>
        <taxon>Bacillota</taxon>
        <taxon>Bacilli</taxon>
        <taxon>Bacillales</taxon>
        <taxon>Alicyclobacillaceae</taxon>
        <taxon>Alicyclobacillus</taxon>
    </lineage>
</organism>
<dbReference type="SMART" id="SM00382">
    <property type="entry name" value="AAA"/>
    <property type="match status" value="1"/>
</dbReference>
<dbReference type="GO" id="GO:0005524">
    <property type="term" value="F:ATP binding"/>
    <property type="evidence" value="ECO:0007669"/>
    <property type="project" value="InterPro"/>
</dbReference>
<dbReference type="AlphaFoldDB" id="A0A1H2WPD3"/>
<dbReference type="SUPFAM" id="SSF52540">
    <property type="entry name" value="P-loop containing nucleoside triphosphate hydrolases"/>
    <property type="match status" value="1"/>
</dbReference>
<dbReference type="PANTHER" id="PTHR42759:SF1">
    <property type="entry name" value="MAGNESIUM-CHELATASE SUBUNIT CHLD"/>
    <property type="match status" value="1"/>
</dbReference>
<evidence type="ECO:0000259" key="2">
    <source>
        <dbReference type="SMART" id="SM00382"/>
    </source>
</evidence>